<dbReference type="Proteomes" id="UP001187192">
    <property type="component" value="Unassembled WGS sequence"/>
</dbReference>
<sequence length="59" mass="6683">MAVQFVLALWTRFWASTLLQFTGFQRGVSILFLGIPLPSGCCGVWFTWKGSAPRCRFLL</sequence>
<keyword evidence="1" id="KW-0812">Transmembrane</keyword>
<evidence type="ECO:0000256" key="1">
    <source>
        <dbReference type="SAM" id="Phobius"/>
    </source>
</evidence>
<feature type="transmembrane region" description="Helical" evidence="1">
    <location>
        <begin position="31"/>
        <end position="48"/>
    </location>
</feature>
<dbReference type="EMBL" id="BTGU01000017">
    <property type="protein sequence ID" value="GMN44086.1"/>
    <property type="molecule type" value="Genomic_DNA"/>
</dbReference>
<comment type="caution">
    <text evidence="2">The sequence shown here is derived from an EMBL/GenBank/DDBJ whole genome shotgun (WGS) entry which is preliminary data.</text>
</comment>
<accession>A0AA88AHK8</accession>
<organism evidence="2 3">
    <name type="scientific">Ficus carica</name>
    <name type="common">Common fig</name>
    <dbReference type="NCBI Taxonomy" id="3494"/>
    <lineage>
        <taxon>Eukaryota</taxon>
        <taxon>Viridiplantae</taxon>
        <taxon>Streptophyta</taxon>
        <taxon>Embryophyta</taxon>
        <taxon>Tracheophyta</taxon>
        <taxon>Spermatophyta</taxon>
        <taxon>Magnoliopsida</taxon>
        <taxon>eudicotyledons</taxon>
        <taxon>Gunneridae</taxon>
        <taxon>Pentapetalae</taxon>
        <taxon>rosids</taxon>
        <taxon>fabids</taxon>
        <taxon>Rosales</taxon>
        <taxon>Moraceae</taxon>
        <taxon>Ficeae</taxon>
        <taxon>Ficus</taxon>
    </lineage>
</organism>
<evidence type="ECO:0000313" key="2">
    <source>
        <dbReference type="EMBL" id="GMN44086.1"/>
    </source>
</evidence>
<gene>
    <name evidence="2" type="ORF">TIFTF001_013289</name>
</gene>
<keyword evidence="3" id="KW-1185">Reference proteome</keyword>
<reference evidence="2" key="1">
    <citation type="submission" date="2023-07" db="EMBL/GenBank/DDBJ databases">
        <title>draft genome sequence of fig (Ficus carica).</title>
        <authorList>
            <person name="Takahashi T."/>
            <person name="Nishimura K."/>
        </authorList>
    </citation>
    <scope>NUCLEOTIDE SEQUENCE</scope>
</reference>
<proteinExistence type="predicted"/>
<keyword evidence="1" id="KW-1133">Transmembrane helix</keyword>
<protein>
    <submittedName>
        <fullName evidence="2">Uncharacterized protein</fullName>
    </submittedName>
</protein>
<name>A0AA88AHK8_FICCA</name>
<evidence type="ECO:0000313" key="3">
    <source>
        <dbReference type="Proteomes" id="UP001187192"/>
    </source>
</evidence>
<dbReference type="AlphaFoldDB" id="A0AA88AHK8"/>
<keyword evidence="1" id="KW-0472">Membrane</keyword>